<dbReference type="FunFam" id="1.10.1070.11:FF:000008">
    <property type="entry name" value="serine/threonine-protein kinase SMG1 isoform X2"/>
    <property type="match status" value="1"/>
</dbReference>
<keyword evidence="13" id="KW-1185">Reference proteome</keyword>
<comment type="catalytic activity">
    <reaction evidence="9">
        <text>L-seryl-[protein] + ATP = O-phospho-L-seryl-[protein] + ADP + H(+)</text>
        <dbReference type="Rhea" id="RHEA:17989"/>
        <dbReference type="Rhea" id="RHEA-COMP:9863"/>
        <dbReference type="Rhea" id="RHEA-COMP:11604"/>
        <dbReference type="ChEBI" id="CHEBI:15378"/>
        <dbReference type="ChEBI" id="CHEBI:29999"/>
        <dbReference type="ChEBI" id="CHEBI:30616"/>
        <dbReference type="ChEBI" id="CHEBI:83421"/>
        <dbReference type="ChEBI" id="CHEBI:456216"/>
        <dbReference type="EC" id="2.7.11.1"/>
    </reaction>
</comment>
<accession>A0A9J7M6J4</accession>
<dbReference type="PROSITE" id="PS50290">
    <property type="entry name" value="PI3_4_KINASE_3"/>
    <property type="match status" value="1"/>
</dbReference>
<feature type="region of interest" description="Disordered" evidence="10">
    <location>
        <begin position="3290"/>
        <end position="3320"/>
    </location>
</feature>
<feature type="compositionally biased region" description="Basic and acidic residues" evidence="10">
    <location>
        <begin position="115"/>
        <end position="136"/>
    </location>
</feature>
<dbReference type="Gene3D" id="1.10.1070.11">
    <property type="entry name" value="Phosphatidylinositol 3-/4-kinase, catalytic domain"/>
    <property type="match status" value="1"/>
</dbReference>
<protein>
    <recommendedName>
        <fullName evidence="2">non-specific serine/threonine protein kinase</fullName>
        <ecNumber evidence="2">2.7.11.1</ecNumber>
    </recommendedName>
</protein>
<dbReference type="InterPro" id="IPR050517">
    <property type="entry name" value="DDR_Repair_Kinase"/>
</dbReference>
<evidence type="ECO:0000259" key="12">
    <source>
        <dbReference type="PROSITE" id="PS51189"/>
    </source>
</evidence>
<dbReference type="CDD" id="cd05170">
    <property type="entry name" value="PIKKc_SMG1"/>
    <property type="match status" value="1"/>
</dbReference>
<dbReference type="SUPFAM" id="SSF48371">
    <property type="entry name" value="ARM repeat"/>
    <property type="match status" value="2"/>
</dbReference>
<dbReference type="InterPro" id="IPR011009">
    <property type="entry name" value="Kinase-like_dom_sf"/>
</dbReference>
<evidence type="ECO:0000256" key="5">
    <source>
        <dbReference type="ARBA" id="ARBA00022741"/>
    </source>
</evidence>
<feature type="region of interest" description="Disordered" evidence="10">
    <location>
        <begin position="1345"/>
        <end position="1386"/>
    </location>
</feature>
<comment type="similarity">
    <text evidence="1">Belongs to the PI3/PI4-kinase family.</text>
</comment>
<keyword evidence="3" id="KW-0723">Serine/threonine-protein kinase</keyword>
<evidence type="ECO:0000256" key="8">
    <source>
        <dbReference type="ARBA" id="ARBA00047899"/>
    </source>
</evidence>
<evidence type="ECO:0000256" key="6">
    <source>
        <dbReference type="ARBA" id="ARBA00022777"/>
    </source>
</evidence>
<evidence type="ECO:0000256" key="10">
    <source>
        <dbReference type="SAM" id="MobiDB-lite"/>
    </source>
</evidence>
<feature type="compositionally biased region" description="Polar residues" evidence="10">
    <location>
        <begin position="1345"/>
        <end position="1355"/>
    </location>
</feature>
<dbReference type="InterPro" id="IPR000403">
    <property type="entry name" value="PI3/4_kinase_cat_dom"/>
</dbReference>
<feature type="domain" description="PI3K/PI4K catalytic" evidence="11">
    <location>
        <begin position="2342"/>
        <end position="2675"/>
    </location>
</feature>
<feature type="compositionally biased region" description="Basic and acidic residues" evidence="10">
    <location>
        <begin position="71"/>
        <end position="89"/>
    </location>
</feature>
<dbReference type="Pfam" id="PF15785">
    <property type="entry name" value="SMG1"/>
    <property type="match status" value="2"/>
</dbReference>
<name>A0A9J7M6J4_BRAFL</name>
<dbReference type="SMART" id="SM01345">
    <property type="entry name" value="Rapamycin_bind"/>
    <property type="match status" value="1"/>
</dbReference>
<dbReference type="OrthoDB" id="10065496at2759"/>
<dbReference type="SUPFAM" id="SSF56112">
    <property type="entry name" value="Protein kinase-like (PK-like)"/>
    <property type="match status" value="1"/>
</dbReference>
<dbReference type="GO" id="GO:0000184">
    <property type="term" value="P:nuclear-transcribed mRNA catabolic process, nonsense-mediated decay"/>
    <property type="evidence" value="ECO:0000318"/>
    <property type="project" value="GO_Central"/>
</dbReference>
<feature type="region of interest" description="Disordered" evidence="10">
    <location>
        <begin position="2113"/>
        <end position="2142"/>
    </location>
</feature>
<dbReference type="RefSeq" id="XP_035695707.1">
    <property type="nucleotide sequence ID" value="XM_035839814.1"/>
</dbReference>
<dbReference type="SMART" id="SM00146">
    <property type="entry name" value="PI3Kc"/>
    <property type="match status" value="1"/>
</dbReference>
<dbReference type="KEGG" id="bfo:118429333"/>
<dbReference type="PANTHER" id="PTHR11139">
    <property type="entry name" value="ATAXIA TELANGIECTASIA MUTATED ATM -RELATED"/>
    <property type="match status" value="1"/>
</dbReference>
<dbReference type="PROSITE" id="PS00916">
    <property type="entry name" value="PI3_4_KINASE_2"/>
    <property type="match status" value="1"/>
</dbReference>
<gene>
    <name evidence="14" type="primary">LOC118429333</name>
</gene>
<dbReference type="InterPro" id="IPR018936">
    <property type="entry name" value="PI3/4_kinase_CS"/>
</dbReference>
<dbReference type="GeneID" id="118429333"/>
<dbReference type="InterPro" id="IPR031559">
    <property type="entry name" value="SMG1"/>
</dbReference>
<feature type="compositionally biased region" description="Polar residues" evidence="10">
    <location>
        <begin position="3773"/>
        <end position="3796"/>
    </location>
</feature>
<evidence type="ECO:0000256" key="7">
    <source>
        <dbReference type="ARBA" id="ARBA00022840"/>
    </source>
</evidence>
<feature type="compositionally biased region" description="Basic residues" evidence="10">
    <location>
        <begin position="40"/>
        <end position="54"/>
    </location>
</feature>
<dbReference type="GO" id="GO:0004674">
    <property type="term" value="F:protein serine/threonine kinase activity"/>
    <property type="evidence" value="ECO:0000318"/>
    <property type="project" value="GO_Central"/>
</dbReference>
<feature type="compositionally biased region" description="Acidic residues" evidence="10">
    <location>
        <begin position="2120"/>
        <end position="2139"/>
    </location>
</feature>
<evidence type="ECO:0000259" key="11">
    <source>
        <dbReference type="PROSITE" id="PS50290"/>
    </source>
</evidence>
<dbReference type="FunFam" id="3.30.1010.10:FF:000010">
    <property type="entry name" value="serine/threonine-protein kinase SMG1 isoform X1"/>
    <property type="match status" value="1"/>
</dbReference>
<dbReference type="InterPro" id="IPR039414">
    <property type="entry name" value="SMG1_PIKKc"/>
</dbReference>
<keyword evidence="4" id="KW-0808">Transferase</keyword>
<keyword evidence="7" id="KW-0067">ATP-binding</keyword>
<dbReference type="InterPro" id="IPR016024">
    <property type="entry name" value="ARM-type_fold"/>
</dbReference>
<dbReference type="PANTHER" id="PTHR11139:SF71">
    <property type="entry name" value="SERINE_THREONINE-PROTEIN KINASE SMG1"/>
    <property type="match status" value="1"/>
</dbReference>
<dbReference type="GO" id="GO:0005524">
    <property type="term" value="F:ATP binding"/>
    <property type="evidence" value="ECO:0007669"/>
    <property type="project" value="UniProtKB-KW"/>
</dbReference>
<organism evidence="13 14">
    <name type="scientific">Branchiostoma floridae</name>
    <name type="common">Florida lancelet</name>
    <name type="synonym">Amphioxus</name>
    <dbReference type="NCBI Taxonomy" id="7739"/>
    <lineage>
        <taxon>Eukaryota</taxon>
        <taxon>Metazoa</taxon>
        <taxon>Chordata</taxon>
        <taxon>Cephalochordata</taxon>
        <taxon>Leptocardii</taxon>
        <taxon>Amphioxiformes</taxon>
        <taxon>Branchiostomatidae</taxon>
        <taxon>Branchiostoma</taxon>
    </lineage>
</organism>
<dbReference type="EC" id="2.7.11.1" evidence="2"/>
<feature type="region of interest" description="Disordered" evidence="10">
    <location>
        <begin position="3773"/>
        <end position="3839"/>
    </location>
</feature>
<reference evidence="13" key="1">
    <citation type="journal article" date="2020" name="Nat. Ecol. Evol.">
        <title>Deeply conserved synteny resolves early events in vertebrate evolution.</title>
        <authorList>
            <person name="Simakov O."/>
            <person name="Marletaz F."/>
            <person name="Yue J.X."/>
            <person name="O'Connell B."/>
            <person name="Jenkins J."/>
            <person name="Brandt A."/>
            <person name="Calef R."/>
            <person name="Tung C.H."/>
            <person name="Huang T.K."/>
            <person name="Schmutz J."/>
            <person name="Satoh N."/>
            <person name="Yu J.K."/>
            <person name="Putnam N.H."/>
            <person name="Green R.E."/>
            <person name="Rokhsar D.S."/>
        </authorList>
    </citation>
    <scope>NUCLEOTIDE SEQUENCE [LARGE SCALE GENOMIC DNA]</scope>
    <source>
        <strain evidence="13">S238N-H82</strain>
    </source>
</reference>
<dbReference type="InterPro" id="IPR036940">
    <property type="entry name" value="PI3/4_kinase_cat_sf"/>
</dbReference>
<proteinExistence type="inferred from homology"/>
<evidence type="ECO:0000256" key="9">
    <source>
        <dbReference type="ARBA" id="ARBA00048679"/>
    </source>
</evidence>
<evidence type="ECO:0000313" key="13">
    <source>
        <dbReference type="Proteomes" id="UP000001554"/>
    </source>
</evidence>
<reference evidence="14" key="2">
    <citation type="submission" date="2025-08" db="UniProtKB">
        <authorList>
            <consortium name="RefSeq"/>
        </authorList>
    </citation>
    <scope>IDENTIFICATION</scope>
    <source>
        <strain evidence="14">S238N-H82</strain>
        <tissue evidence="14">Testes</tissue>
    </source>
</reference>
<dbReference type="OMA" id="AFECHFT"/>
<keyword evidence="6" id="KW-0418">Kinase</keyword>
<sequence>MIQRPSGSRPRRQRKDKVVKDATVDGDSETGRESSSQSGHHARDRGDRPRRRRSRDRDHRRPAGKTLGDSSRNDNKEKWKKGEDGKHDSPLAANGTVHPKQHGGALILPDGGKSYSRDVSNREARQHHDHSHLFADDPRMASLMRRIYRDDDRERRSNTFSQLREHLQHPENKQSVTKLADSILIALQDLFYDRVSSEVKQEVARCVGLVGAALGYEAQRFFQWVFAKVGTAPSDDLKVLFLQSLHQALQMDCERQQFQEFIPMAMSNLQSVLENADTPDLLMAVVDCIQYVAEYYPHVFTNHFRDTVDILVGWHIDSTQKETVIKYTSDILVSLQQFWVGDLGFSVTLLGQFLEDMEAYTEDLHRYARRSPCEDDIAPPDVCLPKLTALLRVFSTVVSSMGDHFSPNHGPPLTEAYITELLDRMVRCVDQVTTDHPSEELFIAANTCVRLLGQGLGSGLAQSCSGVLAYSTKQTEQCMLSSTHSISALRLLNKILELVNTSLPVSVIEQILGPGSRFLQLRFYTHPEVMPSVLKVYRSLLTLKNIPLLDMVYRLVLGDLEVAINTLLSCNGLPPSCSMVKNNPFASAVYAEQQALTVAVFNMCGLAEIGNAKNSIIGMWGLSPSFFELFATHLKPCHLHLANSHPAVQYTALYTLLSHCTRHGHFISSSLATGAPPPTIMEGVSLSTGGHFATILGLLAELLPSNNMSGDSRTLCIRWTQEIVQQLQRADNPQLFTMPEYQATCRGLLPLGNSLSLYNPHLFTMPEYQLFTMPEYQAICRGLLPLGNSLSLYNPHLFTMPEYQATCRGLLLLGNSLSLYNPQLFTMPEYQATCRGLLPLGNSLSLYNPHLFTMPEYQLSLYNPHLFTMPEYQATCRGLLPLGNSLSLYNPHLFTMPEYQATCRGLLPLGNSLSLYNPHLFTMPEYQATCRGLLPLACSPDSSTCLPAVQLLQQVVQLGHLPHDFLRRCVDVCKLLLTRTDRAVQQACTNLLTLLPIALVINEKDYSDPQPVPHRRATLQQELELQQEARHSHMAKAPSGTFHSHNFRTVMAFLLNSTKPGNLVSDKWVERIFHSCQRSRKKDGGQGGEDDKAVQDRECLQKLFQDNSSLLWFWSMWEAAAFCVLAKLRTPLGRAQETFQTIEVAVRTYAAEARSRDSDDNKGGKTDDTKLSGLGGKHYTAQLQVHLLLQFLENLDKFMYNAYEGCAVAMSAPPKTVRTFFRTNRATCLEWLNRIRLSIMTIALHCGQSAAALRHGYELLWDMKDNNNTQGSEFEHAVVLVVQALSELRCPDAIVGMLAWCRDVIGRNMPWINAIKEQAGGRYEAAVKEYHHGLQLYLGLTSLPVSSEPQQNTDGSSPPNSPPSQGLSTSTPGEDGGGGSHKLTVLHKPVDPSPEVVEFMIKQMAECYISLADWSSVEDWQHGVQKLRMDNTNSQLQRAFNTDVDLNYIKALSKFEDVDLPGVKEHLELVPGASLSGLEDAAERPDFSCAPAWDSRQLLQITEQQLVRAATHIGLVSGEGSRDESHRSGVSAVLKHAAKLSDNFLQLAASEWPTCLPHDHTINFYWAKSLQATVATDGQEWPVHSMAELTLEPSQHNVRTCHRMMWCLQHQLHVLQDREGPAGGVTEHLSHLRLATLRLARKQANYQLAQKVLLDHVDLLQGQAQDNATMVPTQVFSQTRTGPQTILNALSTVESVPVLTNPLRLKLERESAKILQTMGHSSEAWETLSSCIATYGPLALDKPPTKTARETGELVSRSLLTLVKWLQADWKTSSSYLKLASKADEGSLIPKLTRNVQVLLELEERGVQQGKGILNTGTAAALVQRRGTSHVMSEAEVTCGRMIHLSTMQCPHLSKAWSSLAAWSYKWGRKVVDVASTAGSVDLTADDKAEILQVLPTGMGAEEVDMVFTIISQAHCSASGMQEEDISDNIQFPYHDSAETTRRQLLTSCPTLQGAGQDVLDVLLEIWRRICDGLFSHYHLACKAYFQYLKLNGEPCSAESFSNEDGNVTATLRLLRLLVKHAGELRVELEEGLAKTPTAPWKGIIPQLFSRLNHPEGYVRQSISDLLCRVAQDSPHLIVYPAVVGCSSITTDKKNPAKEGPGEMLSTILAESAADNAKEDGEETEDNSQSQDEEEEEDNTDLRNCFSAIVDTLSKHNPSMVSQVQTMVSELRRVTLLWEELWFGALNQHHGDITRRIHQLEDEVKRVLSNTTLSHEEKSAIILEKHNAILKPTVFAMEHLKAITDQPGETPHERWFQDTYEKHIEEALNKLKNPPNPSTPQNSWVMFKQLHHVLQQRAQKRSTSVLKLDEISPKLAEMTDTVIALPGSSLSSAQQDVTISGFCNTVTILPTKTKPKKIMLMGSDGKRYTYLFKGLEDLHLDERIMQFLSIVNNMFAKVNRHQSPRYHARHYSVTPLGPRSGLIQWVDGATPLFGLYKRWQQREATIAAMKQQGSSSSGGSTQGLNTAPIMRPSELYYSKITPLLKEKGVTDLSNRKEWPPRDLLARELWCSCSSAVEWWRVTQLYCRSTAVMSMVGYIIGLGDRHLDNILIDLNTGEVVHIDYNVCFEKGKGLRVPERVPFRMTQNIEAGLGPTGVEGLFRLSSEQVLKLMRKGRETLLTLLEAFVYDPLVDWTTGHEGGYVGAVYGGGQTSTNDARQSRKEMEKEITRSLFSSRVAEMKVNWFKNRDEMVSALPRLQETLEEHLESQRQLQQVGSSNSTLLQQKCLLEAALQDPHHSLHSLQHRLVSSTTHYIPYSTAPLTTFPTAQVQPEHQKVLQVRNMVQEAIQEKLNECEHWTKQHQWALVILKGPQLSQLCSEVSTRLELGVPSYVSAISFLQNAGQGHTVTQCEQVDGELSQMLYQRRTVLHSCLEVLSTYSTIVAQFPESYRELNRFHSWHHWLQELICDFSSHRCQEILSLFESKYGGKDIASHTMTSHLVSTNEFKLQGFITEANSKLLKVLNLLCERRSHECHESSSLVTAVKDTSSNIQQFIIDNGVSGVSSLTCVVVTALCALNRRCLVMEGAAAAAGDRLMDLTSRDGDWFLDELCSMSGNVTQLITVLKEHPLLQCAVSEVAQNSMNAVFTANKVYNSLQELNGNFRTIILPEAMKLIQCEDPSAMALLERLEGLIEDTGMPLDALVSSLQVHLRKVTVGLEVDDYNDVLEIVETLRQKYERLLQPEETETAENGLRPVTPNMTSGQMLLVGFNGLFTMAETELSSLLHLLDTLQVPAEWRKVDVVREARGMQASVFGETTTQLLWDIFLVKRLQAMQDYFNLCKKMAASLTATTYDSTTPSPGLPNGHMSPSHAGKATQDGPMQLHNDDHLVKPIKRYIADFVRQLVIGYPSLSLGYTLCTFINALGVDIVAEVNAKDVGAESRVSIDDLAKLTVDHNLRNNSFTQPLLAQASSLTSTHDIAWRKHDLVRRLDVNINQCKASVQRAQLQLARYQWYHEDTLLQTVHHSGSSSLIAPSRASVMSDLRKYVQTLVQLDSAVGSVQERSTQLEAGIAQRLKWAAGANPSLQTMLMDFEEAQNNRNTLLMNEGRRASDVCKLCNAVLHFEALRTRTPEAMQADGTFLALIRRCEESSRLLESCTTTVADMEQTLIQMLTPSLEQPIGESWFHTLHQLVVQEMSVQQSRAAEQEMGVETTREQLKSEVSSVKGILTVHHKLLSDVKIMLKSMAKEDEASDADQQEESSRIRQFMGGYRTYSEMFTSLLMNILQGQYGCSGEESASQLSQVGPTITFLIDQTHKIYDELVSFATPLVTSKESAEAQTPFTTVATSQKKADRNSSPGPSGRAVSLLQKDSRTSGTPPGFGKGPGTPKKTAAAIRDPRTGKALQERNSYAVSVWRRVKAKLDGRDIDASRRMPIAEQVVWQFCIGLPFL</sequence>
<dbReference type="Pfam" id="PF00454">
    <property type="entry name" value="PI3_PI4_kinase"/>
    <property type="match status" value="1"/>
</dbReference>
<feature type="domain" description="FAT" evidence="12">
    <location>
        <begin position="1744"/>
        <end position="2088"/>
    </location>
</feature>
<evidence type="ECO:0000256" key="4">
    <source>
        <dbReference type="ARBA" id="ARBA00022679"/>
    </source>
</evidence>
<evidence type="ECO:0000256" key="2">
    <source>
        <dbReference type="ARBA" id="ARBA00012513"/>
    </source>
</evidence>
<dbReference type="Proteomes" id="UP000001554">
    <property type="component" value="Chromosome 13"/>
</dbReference>
<dbReference type="PROSITE" id="PS51189">
    <property type="entry name" value="FAT"/>
    <property type="match status" value="1"/>
</dbReference>
<evidence type="ECO:0000256" key="1">
    <source>
        <dbReference type="ARBA" id="ARBA00011031"/>
    </source>
</evidence>
<evidence type="ECO:0000313" key="14">
    <source>
        <dbReference type="RefSeq" id="XP_035695707.1"/>
    </source>
</evidence>
<dbReference type="Gene3D" id="3.30.1010.10">
    <property type="entry name" value="Phosphatidylinositol 3-kinase Catalytic Subunit, Chain A, domain 4"/>
    <property type="match status" value="1"/>
</dbReference>
<keyword evidence="5" id="KW-0547">Nucleotide-binding</keyword>
<feature type="region of interest" description="Disordered" evidence="10">
    <location>
        <begin position="1"/>
        <end position="136"/>
    </location>
</feature>
<dbReference type="InterPro" id="IPR014009">
    <property type="entry name" value="PIK_FAT"/>
</dbReference>
<dbReference type="GO" id="GO:0005634">
    <property type="term" value="C:nucleus"/>
    <property type="evidence" value="ECO:0000318"/>
    <property type="project" value="GO_Central"/>
</dbReference>
<evidence type="ECO:0000256" key="3">
    <source>
        <dbReference type="ARBA" id="ARBA00022527"/>
    </source>
</evidence>
<comment type="catalytic activity">
    <reaction evidence="8">
        <text>L-threonyl-[protein] + ATP = O-phospho-L-threonyl-[protein] + ADP + H(+)</text>
        <dbReference type="Rhea" id="RHEA:46608"/>
        <dbReference type="Rhea" id="RHEA-COMP:11060"/>
        <dbReference type="Rhea" id="RHEA-COMP:11605"/>
        <dbReference type="ChEBI" id="CHEBI:15378"/>
        <dbReference type="ChEBI" id="CHEBI:30013"/>
        <dbReference type="ChEBI" id="CHEBI:30616"/>
        <dbReference type="ChEBI" id="CHEBI:61977"/>
        <dbReference type="ChEBI" id="CHEBI:456216"/>
        <dbReference type="EC" id="2.7.11.1"/>
    </reaction>
</comment>